<evidence type="ECO:0000313" key="2">
    <source>
        <dbReference type="Proteomes" id="UP001228504"/>
    </source>
</evidence>
<dbReference type="Proteomes" id="UP001228504">
    <property type="component" value="Unassembled WGS sequence"/>
</dbReference>
<accession>A0ABT9UTM9</accession>
<dbReference type="RefSeq" id="WP_307485456.1">
    <property type="nucleotide sequence ID" value="NZ_JAUSUF010000004.1"/>
</dbReference>
<name>A0ABT9UTM9_9FIRM</name>
<evidence type="ECO:0008006" key="3">
    <source>
        <dbReference type="Google" id="ProtNLM"/>
    </source>
</evidence>
<reference evidence="1 2" key="1">
    <citation type="submission" date="2023-07" db="EMBL/GenBank/DDBJ databases">
        <title>Genomic Encyclopedia of Type Strains, Phase IV (KMG-IV): sequencing the most valuable type-strain genomes for metagenomic binning, comparative biology and taxonomic classification.</title>
        <authorList>
            <person name="Goeker M."/>
        </authorList>
    </citation>
    <scope>NUCLEOTIDE SEQUENCE [LARGE SCALE GENOMIC DNA]</scope>
    <source>
        <strain evidence="1 2">DSM 20694</strain>
    </source>
</reference>
<sequence length="127" mass="14707">MGNNINKSLNKKLTRKESFKIKQRKRRRISLCVISLLILITAFAAKKIFTYFKCKDISTAVEYLMTTNVDNAFLRVQNMELKFSDGSFAVVEAFGLTKEKPHASQKIECHLSKKNNIWKLDNSYILK</sequence>
<keyword evidence="2" id="KW-1185">Reference proteome</keyword>
<comment type="caution">
    <text evidence="1">The sequence shown here is derived from an EMBL/GenBank/DDBJ whole genome shotgun (WGS) entry which is preliminary data.</text>
</comment>
<proteinExistence type="predicted"/>
<protein>
    <recommendedName>
        <fullName evidence="3">DUF4878 domain-containing protein</fullName>
    </recommendedName>
</protein>
<evidence type="ECO:0000313" key="1">
    <source>
        <dbReference type="EMBL" id="MDQ0149693.1"/>
    </source>
</evidence>
<dbReference type="EMBL" id="JAUSUF010000004">
    <property type="protein sequence ID" value="MDQ0149693.1"/>
    <property type="molecule type" value="Genomic_DNA"/>
</dbReference>
<organism evidence="1 2">
    <name type="scientific">Eubacterium multiforme</name>
    <dbReference type="NCBI Taxonomy" id="83339"/>
    <lineage>
        <taxon>Bacteria</taxon>
        <taxon>Bacillati</taxon>
        <taxon>Bacillota</taxon>
        <taxon>Clostridia</taxon>
        <taxon>Eubacteriales</taxon>
        <taxon>Eubacteriaceae</taxon>
        <taxon>Eubacterium</taxon>
    </lineage>
</organism>
<gene>
    <name evidence="1" type="ORF">J2S18_001624</name>
</gene>